<evidence type="ECO:0000313" key="8">
    <source>
        <dbReference type="EMBL" id="MBB5958406.1"/>
    </source>
</evidence>
<dbReference type="GO" id="GO:0003677">
    <property type="term" value="F:DNA binding"/>
    <property type="evidence" value="ECO:0007669"/>
    <property type="project" value="UniProtKB-UniRule"/>
</dbReference>
<evidence type="ECO:0000256" key="4">
    <source>
        <dbReference type="ARBA" id="ARBA00023172"/>
    </source>
</evidence>
<dbReference type="EMBL" id="JACHJN010000008">
    <property type="protein sequence ID" value="MBB5958406.1"/>
    <property type="molecule type" value="Genomic_DNA"/>
</dbReference>
<evidence type="ECO:0000256" key="2">
    <source>
        <dbReference type="ARBA" id="ARBA00022908"/>
    </source>
</evidence>
<feature type="domain" description="Core-binding (CB)" evidence="7">
    <location>
        <begin position="70"/>
        <end position="151"/>
    </location>
</feature>
<evidence type="ECO:0000259" key="6">
    <source>
        <dbReference type="PROSITE" id="PS51898"/>
    </source>
</evidence>
<evidence type="ECO:0000256" key="5">
    <source>
        <dbReference type="PROSITE-ProRule" id="PRU01248"/>
    </source>
</evidence>
<dbReference type="GO" id="GO:0006310">
    <property type="term" value="P:DNA recombination"/>
    <property type="evidence" value="ECO:0007669"/>
    <property type="project" value="UniProtKB-KW"/>
</dbReference>
<proteinExistence type="inferred from homology"/>
<gene>
    <name evidence="8" type="ORF">FHS29_005014</name>
</gene>
<dbReference type="PANTHER" id="PTHR30629:SF2">
    <property type="entry name" value="PROPHAGE INTEGRASE INTS-RELATED"/>
    <property type="match status" value="1"/>
</dbReference>
<dbReference type="InterPro" id="IPR044068">
    <property type="entry name" value="CB"/>
</dbReference>
<dbReference type="GO" id="GO:0015074">
    <property type="term" value="P:DNA integration"/>
    <property type="evidence" value="ECO:0007669"/>
    <property type="project" value="UniProtKB-KW"/>
</dbReference>
<organism evidence="8 9">
    <name type="scientific">Saccharothrix tamanrassetensis</name>
    <dbReference type="NCBI Taxonomy" id="1051531"/>
    <lineage>
        <taxon>Bacteria</taxon>
        <taxon>Bacillati</taxon>
        <taxon>Actinomycetota</taxon>
        <taxon>Actinomycetes</taxon>
        <taxon>Pseudonocardiales</taxon>
        <taxon>Pseudonocardiaceae</taxon>
        <taxon>Saccharothrix</taxon>
    </lineage>
</organism>
<evidence type="ECO:0000259" key="7">
    <source>
        <dbReference type="PROSITE" id="PS51900"/>
    </source>
</evidence>
<keyword evidence="4" id="KW-0233">DNA recombination</keyword>
<dbReference type="Gene3D" id="1.10.443.10">
    <property type="entry name" value="Intergrase catalytic core"/>
    <property type="match status" value="1"/>
</dbReference>
<keyword evidence="9" id="KW-1185">Reference proteome</keyword>
<dbReference type="AlphaFoldDB" id="A0A841CSH9"/>
<dbReference type="CDD" id="cd01189">
    <property type="entry name" value="INT_ICEBs1_C_like"/>
    <property type="match status" value="1"/>
</dbReference>
<dbReference type="InterPro" id="IPR050808">
    <property type="entry name" value="Phage_Integrase"/>
</dbReference>
<dbReference type="InterPro" id="IPR013762">
    <property type="entry name" value="Integrase-like_cat_sf"/>
</dbReference>
<evidence type="ECO:0000313" key="9">
    <source>
        <dbReference type="Proteomes" id="UP000547510"/>
    </source>
</evidence>
<protein>
    <submittedName>
        <fullName evidence="8">Integrase</fullName>
    </submittedName>
</protein>
<dbReference type="InterPro" id="IPR002104">
    <property type="entry name" value="Integrase_catalytic"/>
</dbReference>
<dbReference type="SUPFAM" id="SSF56349">
    <property type="entry name" value="DNA breaking-rejoining enzymes"/>
    <property type="match status" value="1"/>
</dbReference>
<keyword evidence="2" id="KW-0229">DNA integration</keyword>
<dbReference type="Pfam" id="PF00589">
    <property type="entry name" value="Phage_integrase"/>
    <property type="match status" value="1"/>
</dbReference>
<reference evidence="8 9" key="1">
    <citation type="submission" date="2020-08" db="EMBL/GenBank/DDBJ databases">
        <title>Genomic Encyclopedia of Type Strains, Phase III (KMG-III): the genomes of soil and plant-associated and newly described type strains.</title>
        <authorList>
            <person name="Whitman W."/>
        </authorList>
    </citation>
    <scope>NUCLEOTIDE SEQUENCE [LARGE SCALE GENOMIC DNA]</scope>
    <source>
        <strain evidence="8 9">CECT 8640</strain>
    </source>
</reference>
<evidence type="ECO:0000256" key="3">
    <source>
        <dbReference type="ARBA" id="ARBA00023125"/>
    </source>
</evidence>
<dbReference type="RefSeq" id="WP_184694357.1">
    <property type="nucleotide sequence ID" value="NZ_JACHJN010000008.1"/>
</dbReference>
<accession>A0A841CSH9</accession>
<dbReference type="Proteomes" id="UP000547510">
    <property type="component" value="Unassembled WGS sequence"/>
</dbReference>
<dbReference type="InterPro" id="IPR010998">
    <property type="entry name" value="Integrase_recombinase_N"/>
</dbReference>
<name>A0A841CSH9_9PSEU</name>
<comment type="similarity">
    <text evidence="1">Belongs to the 'phage' integrase family.</text>
</comment>
<dbReference type="PROSITE" id="PS51898">
    <property type="entry name" value="TYR_RECOMBINASE"/>
    <property type="match status" value="1"/>
</dbReference>
<evidence type="ECO:0000256" key="1">
    <source>
        <dbReference type="ARBA" id="ARBA00008857"/>
    </source>
</evidence>
<sequence>MAKRRSRGDGGLHWDEKRQRWIATATIGFNAKGKRITRKASGRTKTEAKDKLKEILRDLNDGLPVAPHDYKVKQAVTTWLKYGLRGRDEETVKNYTYQANGHIIPYLGLRNLRELSADEVDEWLEELALTLSTRTLRLVFSILNRSVRMAQARDKVKRNVVQLCEVPTGQSGRPSKSLTLEQVAAVLDASEGTSMHAYIVLSLLIGARTEELRALTWKHVDLIGKPNAEPVVLPSISVWRSVREGGDTKTRKSRRTLAMPTRCVEALKAHKEREDARRKLAGARWQEHGLVFVSEVGTELDSHNVRRAFRRVLKATDLNPKQWTPREMRHSFVSVLSASGVKLEDIARLVGHSSTTVTETVYRHQIVPVMVEGATAMDHIFPKAG</sequence>
<comment type="caution">
    <text evidence="8">The sequence shown here is derived from an EMBL/GenBank/DDBJ whole genome shotgun (WGS) entry which is preliminary data.</text>
</comment>
<dbReference type="InterPro" id="IPR011010">
    <property type="entry name" value="DNA_brk_join_enz"/>
</dbReference>
<dbReference type="PROSITE" id="PS51900">
    <property type="entry name" value="CB"/>
    <property type="match status" value="1"/>
</dbReference>
<feature type="domain" description="Tyr recombinase" evidence="6">
    <location>
        <begin position="173"/>
        <end position="378"/>
    </location>
</feature>
<keyword evidence="3 5" id="KW-0238">DNA-binding</keyword>
<dbReference type="PANTHER" id="PTHR30629">
    <property type="entry name" value="PROPHAGE INTEGRASE"/>
    <property type="match status" value="1"/>
</dbReference>
<dbReference type="Gene3D" id="1.10.150.130">
    <property type="match status" value="1"/>
</dbReference>